<organism evidence="1 2">
    <name type="scientific">Bacteroides stercorirosoris</name>
    <dbReference type="NCBI Taxonomy" id="871324"/>
    <lineage>
        <taxon>Bacteria</taxon>
        <taxon>Pseudomonadati</taxon>
        <taxon>Bacteroidota</taxon>
        <taxon>Bacteroidia</taxon>
        <taxon>Bacteroidales</taxon>
        <taxon>Bacteroidaceae</taxon>
        <taxon>Bacteroides</taxon>
    </lineage>
</organism>
<keyword evidence="2" id="KW-1185">Reference proteome</keyword>
<accession>A0A1M6DF96</accession>
<dbReference type="RefSeq" id="WP_034524363.1">
    <property type="nucleotide sequence ID" value="NZ_FQZN01000006.1"/>
</dbReference>
<dbReference type="AlphaFoldDB" id="A0A1M6DF96"/>
<evidence type="ECO:0000313" key="2">
    <source>
        <dbReference type="Proteomes" id="UP000184192"/>
    </source>
</evidence>
<name>A0A1M6DF96_9BACE</name>
<protein>
    <submittedName>
        <fullName evidence="1">Uncharacterized protein</fullName>
    </submittedName>
</protein>
<gene>
    <name evidence="1" type="ORF">SAMN05444350_106134</name>
</gene>
<dbReference type="GeneID" id="92711524"/>
<evidence type="ECO:0000313" key="1">
    <source>
        <dbReference type="EMBL" id="SHI72004.1"/>
    </source>
</evidence>
<dbReference type="Proteomes" id="UP000184192">
    <property type="component" value="Unassembled WGS sequence"/>
</dbReference>
<sequence length="113" mass="13027">METDHFIFKLVVCLVVVLFALQPEDYNTFSENEPPFLCIEQSEQHSSGEFNDEAVISRTLSLNRARKLCAEITTTYTFSTENTNLYQYSDGTQPHTLKSVYSPERSLLCTYRL</sequence>
<dbReference type="eggNOG" id="ENOG5032Q8J">
    <property type="taxonomic scope" value="Bacteria"/>
</dbReference>
<reference evidence="2" key="1">
    <citation type="submission" date="2016-11" db="EMBL/GenBank/DDBJ databases">
        <authorList>
            <person name="Varghese N."/>
            <person name="Submissions S."/>
        </authorList>
    </citation>
    <scope>NUCLEOTIDE SEQUENCE [LARGE SCALE GENOMIC DNA]</scope>
    <source>
        <strain evidence="2">DSM 26884</strain>
    </source>
</reference>
<dbReference type="EMBL" id="FQZN01000006">
    <property type="protein sequence ID" value="SHI72004.1"/>
    <property type="molecule type" value="Genomic_DNA"/>
</dbReference>
<proteinExistence type="predicted"/>